<evidence type="ECO:0000313" key="1">
    <source>
        <dbReference type="EMBL" id="QDV24172.1"/>
    </source>
</evidence>
<protein>
    <submittedName>
        <fullName evidence="1">Uncharacterized protein</fullName>
    </submittedName>
</protein>
<dbReference type="RefSeq" id="WP_145077641.1">
    <property type="nucleotide sequence ID" value="NZ_CP036298.1"/>
</dbReference>
<name>A0A518G6F6_9BACT</name>
<dbReference type="AlphaFoldDB" id="A0A518G6F6"/>
<accession>A0A518G6F6</accession>
<dbReference type="Proteomes" id="UP000318017">
    <property type="component" value="Chromosome"/>
</dbReference>
<keyword evidence="2" id="KW-1185">Reference proteome</keyword>
<organism evidence="1 2">
    <name type="scientific">Aureliella helgolandensis</name>
    <dbReference type="NCBI Taxonomy" id="2527968"/>
    <lineage>
        <taxon>Bacteria</taxon>
        <taxon>Pseudomonadati</taxon>
        <taxon>Planctomycetota</taxon>
        <taxon>Planctomycetia</taxon>
        <taxon>Pirellulales</taxon>
        <taxon>Pirellulaceae</taxon>
        <taxon>Aureliella</taxon>
    </lineage>
</organism>
<dbReference type="KEGG" id="ahel:Q31a_24860"/>
<evidence type="ECO:0000313" key="2">
    <source>
        <dbReference type="Proteomes" id="UP000318017"/>
    </source>
</evidence>
<proteinExistence type="predicted"/>
<sequence length="78" mass="8684">MSHPRKQHSANVDLRMTIDGRVFSLTQVGPNHAILEQATSIPSDSSALIDVVIDDKTLTREVVLYDGASDKSRRVEFF</sequence>
<reference evidence="1 2" key="1">
    <citation type="submission" date="2019-02" db="EMBL/GenBank/DDBJ databases">
        <title>Deep-cultivation of Planctomycetes and their phenomic and genomic characterization uncovers novel biology.</title>
        <authorList>
            <person name="Wiegand S."/>
            <person name="Jogler M."/>
            <person name="Boedeker C."/>
            <person name="Pinto D."/>
            <person name="Vollmers J."/>
            <person name="Rivas-Marin E."/>
            <person name="Kohn T."/>
            <person name="Peeters S.H."/>
            <person name="Heuer A."/>
            <person name="Rast P."/>
            <person name="Oberbeckmann S."/>
            <person name="Bunk B."/>
            <person name="Jeske O."/>
            <person name="Meyerdierks A."/>
            <person name="Storesund J.E."/>
            <person name="Kallscheuer N."/>
            <person name="Luecker S."/>
            <person name="Lage O.M."/>
            <person name="Pohl T."/>
            <person name="Merkel B.J."/>
            <person name="Hornburger P."/>
            <person name="Mueller R.-W."/>
            <person name="Bruemmer F."/>
            <person name="Labrenz M."/>
            <person name="Spormann A.M."/>
            <person name="Op den Camp H."/>
            <person name="Overmann J."/>
            <person name="Amann R."/>
            <person name="Jetten M.S.M."/>
            <person name="Mascher T."/>
            <person name="Medema M.H."/>
            <person name="Devos D.P."/>
            <person name="Kaster A.-K."/>
            <person name="Ovreas L."/>
            <person name="Rohde M."/>
            <person name="Galperin M.Y."/>
            <person name="Jogler C."/>
        </authorList>
    </citation>
    <scope>NUCLEOTIDE SEQUENCE [LARGE SCALE GENOMIC DNA]</scope>
    <source>
        <strain evidence="1 2">Q31a</strain>
    </source>
</reference>
<dbReference type="OrthoDB" id="288373at2"/>
<gene>
    <name evidence="1" type="ORF">Q31a_24860</name>
</gene>
<dbReference type="EMBL" id="CP036298">
    <property type="protein sequence ID" value="QDV24172.1"/>
    <property type="molecule type" value="Genomic_DNA"/>
</dbReference>